<accession>A0AB74CEP4</accession>
<evidence type="ECO:0000313" key="2">
    <source>
        <dbReference type="EMBL" id="RMZ45208.1"/>
    </source>
</evidence>
<comment type="caution">
    <text evidence="2">The sequence shown here is derived from an EMBL/GenBank/DDBJ whole genome shotgun (WGS) entry which is preliminary data.</text>
</comment>
<protein>
    <submittedName>
        <fullName evidence="2">Uncharacterized protein</fullName>
    </submittedName>
</protein>
<dbReference type="Proteomes" id="UP000275480">
    <property type="component" value="Unassembled WGS sequence"/>
</dbReference>
<keyword evidence="1" id="KW-0175">Coiled coil</keyword>
<organism evidence="2 3">
    <name type="scientific">Aspergillus flavus</name>
    <dbReference type="NCBI Taxonomy" id="5059"/>
    <lineage>
        <taxon>Eukaryota</taxon>
        <taxon>Fungi</taxon>
        <taxon>Dikarya</taxon>
        <taxon>Ascomycota</taxon>
        <taxon>Pezizomycotina</taxon>
        <taxon>Eurotiomycetes</taxon>
        <taxon>Eurotiomycetidae</taxon>
        <taxon>Eurotiales</taxon>
        <taxon>Aspergillaceae</taxon>
        <taxon>Aspergillus</taxon>
        <taxon>Aspergillus subgen. Circumdati</taxon>
    </lineage>
</organism>
<dbReference type="EMBL" id="QQZZ01000052">
    <property type="protein sequence ID" value="RMZ45208.1"/>
    <property type="molecule type" value="Genomic_DNA"/>
</dbReference>
<sequence>MPQFSVTLGLEHDAPESIKNLEDVKRIFNDAQSTVNRINDQDPIADIIEKAQEDSDDCILKAYDALKSFNYAVFRRVVPDEIVRDHEWFDPNFQCKRVVKAFTFADEENGRVVTDMQNLHEVYTELSGTIESLSRRITSAELFLDTEIGSLDERMAEADRRLESLKKDAEDANARHQKAQKDYDDAKAKADSHDTVQFNPIKTIDLAIALNEIKVASSKIKEIKKEKDSIVKMRDEQSKTRNTMKGQRAGLAQASESLPNHRDQVNQARTSVKDTTDKVINTKQRLVEVRMRHLATISALVDTHFTASLPPSCFATILRIASLAPDELFFPLDTRWLYLYLDELFRTMEKVPERMLVGEVDPDDYGNEEVEPLGKLLKKLQTTNERRREIFQHIVEQYQSDNRRGF</sequence>
<name>A0AB74CEP4_ASPFL</name>
<evidence type="ECO:0000313" key="3">
    <source>
        <dbReference type="Proteomes" id="UP000275480"/>
    </source>
</evidence>
<reference evidence="2 3" key="1">
    <citation type="submission" date="2018-07" db="EMBL/GenBank/DDBJ databases">
        <title>Identification of spontaneous genetic mutation associated with occurrence of a yellow conidial color mutant of Aspergillus flavus.</title>
        <authorList>
            <person name="Chang P.-K."/>
            <person name="Mack B.M."/>
            <person name="Scharfenstein L."/>
            <person name="Gilbert M.K."/>
        </authorList>
    </citation>
    <scope>NUCLEOTIDE SEQUENCE [LARGE SCALE GENOMIC DNA]</scope>
    <source>
        <strain evidence="2 3">CA14</strain>
    </source>
</reference>
<proteinExistence type="predicted"/>
<dbReference type="Gene3D" id="1.20.5.340">
    <property type="match status" value="1"/>
</dbReference>
<dbReference type="AlphaFoldDB" id="A0AB74CEP4"/>
<feature type="coiled-coil region" evidence="1">
    <location>
        <begin position="148"/>
        <end position="226"/>
    </location>
</feature>
<gene>
    <name evidence="2" type="ORF">CA14_006978</name>
</gene>
<evidence type="ECO:0000256" key="1">
    <source>
        <dbReference type="SAM" id="Coils"/>
    </source>
</evidence>